<dbReference type="CDD" id="cd08241">
    <property type="entry name" value="QOR1"/>
    <property type="match status" value="1"/>
</dbReference>
<reference evidence="5" key="1">
    <citation type="journal article" date="2019" name="Int. J. Syst. Evol. Microbiol.">
        <title>The Global Catalogue of Microorganisms (GCM) 10K type strain sequencing project: providing services to taxonomists for standard genome sequencing and annotation.</title>
        <authorList>
            <consortium name="The Broad Institute Genomics Platform"/>
            <consortium name="The Broad Institute Genome Sequencing Center for Infectious Disease"/>
            <person name="Wu L."/>
            <person name="Ma J."/>
        </authorList>
    </citation>
    <scope>NUCLEOTIDE SEQUENCE [LARGE SCALE GENOMIC DNA]</scope>
    <source>
        <strain evidence="5">CGMCC 4.7405</strain>
    </source>
</reference>
<sequence length="324" mass="34128">MRAIQITEFGGPEVLQQVELPDPVPGDGEVLINVSRAGLNYADTHQAENSYLAQMTLPLVPGGEVVGTTEDGRRVVALTKNSGGYAEKAVAPALTTFDVPDGVDDLTALSLIVQGATAWLLLRKSTHMEPGESVVVHAAAGGVGTIAVQLAKLWGAGRVIATASSDDKRKLALDLGADVAIDSRAEDMTAALKEANGGRRVDVVLDMTGGATTDQSLVALAPFGRLAFYGMASRERPKPVDLGALLVHSTTVAGMWLPHALKVRDAEHGTLAHRAMAELFQLVVDGKLKAIPGGEYGMGEIRQAHEDLRSRKTAGKLLLNPSRH</sequence>
<dbReference type="Gene3D" id="3.40.50.720">
    <property type="entry name" value="NAD(P)-binding Rossmann-like Domain"/>
    <property type="match status" value="1"/>
</dbReference>
<evidence type="ECO:0000256" key="2">
    <source>
        <dbReference type="ARBA" id="ARBA00023002"/>
    </source>
</evidence>
<dbReference type="PROSITE" id="PS51096">
    <property type="entry name" value="PTS_EIIA_TYPE_4"/>
    <property type="match status" value="1"/>
</dbReference>
<dbReference type="InterPro" id="IPR004701">
    <property type="entry name" value="PTS_EIIA_man-typ"/>
</dbReference>
<gene>
    <name evidence="4" type="ORF">ACFOWZ_23620</name>
</gene>
<proteinExistence type="predicted"/>
<accession>A0ABV8BXN1</accession>
<keyword evidence="2" id="KW-0560">Oxidoreductase</keyword>
<dbReference type="InterPro" id="IPR013149">
    <property type="entry name" value="ADH-like_C"/>
</dbReference>
<dbReference type="Proteomes" id="UP001595690">
    <property type="component" value="Unassembled WGS sequence"/>
</dbReference>
<dbReference type="EMBL" id="JBHRZI010000018">
    <property type="protein sequence ID" value="MFC3894479.1"/>
    <property type="molecule type" value="Genomic_DNA"/>
</dbReference>
<evidence type="ECO:0000313" key="5">
    <source>
        <dbReference type="Proteomes" id="UP001595690"/>
    </source>
</evidence>
<dbReference type="Pfam" id="PF00107">
    <property type="entry name" value="ADH_zinc_N"/>
    <property type="match status" value="1"/>
</dbReference>
<dbReference type="Gene3D" id="3.90.180.10">
    <property type="entry name" value="Medium-chain alcohol dehydrogenases, catalytic domain"/>
    <property type="match status" value="1"/>
</dbReference>
<dbReference type="InterPro" id="IPR011032">
    <property type="entry name" value="GroES-like_sf"/>
</dbReference>
<evidence type="ECO:0000313" key="4">
    <source>
        <dbReference type="EMBL" id="MFC3894479.1"/>
    </source>
</evidence>
<dbReference type="RefSeq" id="WP_382375901.1">
    <property type="nucleotide sequence ID" value="NZ_JBHRZI010000018.1"/>
</dbReference>
<dbReference type="SUPFAM" id="SSF50129">
    <property type="entry name" value="GroES-like"/>
    <property type="match status" value="1"/>
</dbReference>
<evidence type="ECO:0000256" key="1">
    <source>
        <dbReference type="ARBA" id="ARBA00022857"/>
    </source>
</evidence>
<organism evidence="4 5">
    <name type="scientific">Lentzea rhizosphaerae</name>
    <dbReference type="NCBI Taxonomy" id="2041025"/>
    <lineage>
        <taxon>Bacteria</taxon>
        <taxon>Bacillati</taxon>
        <taxon>Actinomycetota</taxon>
        <taxon>Actinomycetes</taxon>
        <taxon>Pseudonocardiales</taxon>
        <taxon>Pseudonocardiaceae</taxon>
        <taxon>Lentzea</taxon>
    </lineage>
</organism>
<evidence type="ECO:0000259" key="3">
    <source>
        <dbReference type="PROSITE" id="PS51096"/>
    </source>
</evidence>
<dbReference type="SUPFAM" id="SSF51735">
    <property type="entry name" value="NAD(P)-binding Rossmann-fold domains"/>
    <property type="match status" value="1"/>
</dbReference>
<dbReference type="InterPro" id="IPR020843">
    <property type="entry name" value="ER"/>
</dbReference>
<comment type="caution">
    <text evidence="4">The sequence shown here is derived from an EMBL/GenBank/DDBJ whole genome shotgun (WGS) entry which is preliminary data.</text>
</comment>
<dbReference type="PANTHER" id="PTHR48106">
    <property type="entry name" value="QUINONE OXIDOREDUCTASE PIG3-RELATED"/>
    <property type="match status" value="1"/>
</dbReference>
<dbReference type="PANTHER" id="PTHR48106:SF13">
    <property type="entry name" value="QUINONE OXIDOREDUCTASE-RELATED"/>
    <property type="match status" value="1"/>
</dbReference>
<dbReference type="InterPro" id="IPR013154">
    <property type="entry name" value="ADH-like_N"/>
</dbReference>
<keyword evidence="5" id="KW-1185">Reference proteome</keyword>
<keyword evidence="1" id="KW-0521">NADP</keyword>
<dbReference type="Pfam" id="PF08240">
    <property type="entry name" value="ADH_N"/>
    <property type="match status" value="1"/>
</dbReference>
<feature type="domain" description="PTS EIIA type-4" evidence="3">
    <location>
        <begin position="129"/>
        <end position="291"/>
    </location>
</feature>
<dbReference type="InterPro" id="IPR036291">
    <property type="entry name" value="NAD(P)-bd_dom_sf"/>
</dbReference>
<protein>
    <submittedName>
        <fullName evidence="4">Zinc-binding alcohol dehydrogenase family protein</fullName>
    </submittedName>
</protein>
<name>A0ABV8BXN1_9PSEU</name>
<dbReference type="SMART" id="SM00829">
    <property type="entry name" value="PKS_ER"/>
    <property type="match status" value="1"/>
</dbReference>